<keyword evidence="7 9" id="KW-0057">Aromatic amino acid biosynthesis</keyword>
<evidence type="ECO:0000256" key="4">
    <source>
        <dbReference type="ARBA" id="ARBA00022272"/>
    </source>
</evidence>
<reference evidence="11 12" key="1">
    <citation type="submission" date="2022-06" db="EMBL/GenBank/DDBJ databases">
        <title>Isolation of gut microbiota from human fecal samples.</title>
        <authorList>
            <person name="Pamer E.G."/>
            <person name="Barat B."/>
            <person name="Waligurski E."/>
            <person name="Medina S."/>
            <person name="Paddock L."/>
            <person name="Mostad J."/>
        </authorList>
    </citation>
    <scope>NUCLEOTIDE SEQUENCE [LARGE SCALE GENOMIC DNA]</scope>
    <source>
        <strain evidence="11 12">DFI.7.95</strain>
    </source>
</reference>
<evidence type="ECO:0000259" key="10">
    <source>
        <dbReference type="Pfam" id="PF00697"/>
    </source>
</evidence>
<dbReference type="EC" id="5.3.1.24" evidence="3 9"/>
<dbReference type="InterPro" id="IPR013785">
    <property type="entry name" value="Aldolase_TIM"/>
</dbReference>
<dbReference type="SUPFAM" id="SSF51366">
    <property type="entry name" value="Ribulose-phoshate binding barrel"/>
    <property type="match status" value="1"/>
</dbReference>
<feature type="domain" description="N-(5'phosphoribosyl) anthranilate isomerase (PRAI)" evidence="10">
    <location>
        <begin position="3"/>
        <end position="195"/>
    </location>
</feature>
<keyword evidence="8 9" id="KW-0413">Isomerase</keyword>
<protein>
    <recommendedName>
        <fullName evidence="4 9">N-(5'-phosphoribosyl)anthranilate isomerase</fullName>
        <shortName evidence="9">PRAI</shortName>
        <ecNumber evidence="3 9">5.3.1.24</ecNumber>
    </recommendedName>
</protein>
<evidence type="ECO:0000256" key="5">
    <source>
        <dbReference type="ARBA" id="ARBA00022605"/>
    </source>
</evidence>
<evidence type="ECO:0000256" key="8">
    <source>
        <dbReference type="ARBA" id="ARBA00023235"/>
    </source>
</evidence>
<dbReference type="InterPro" id="IPR001240">
    <property type="entry name" value="PRAI_dom"/>
</dbReference>
<dbReference type="HAMAP" id="MF_00135">
    <property type="entry name" value="PRAI"/>
    <property type="match status" value="1"/>
</dbReference>
<dbReference type="CDD" id="cd00405">
    <property type="entry name" value="PRAI"/>
    <property type="match status" value="1"/>
</dbReference>
<name>A0ABT1SBV8_9FIRM</name>
<sequence>MAIKICGLRRYEDIDYVNELRPEYIGFVFAKSKRQIDPYMARKLVDRLNKDIKKVGVFLNHSAEEVKEIEKLCHLDVLQFHGEESSSYCNCFENEVWKSFLIRDENNLKLLEKYRVNKYLLDTWIEGEVGGTGKRFNWELATRIGKTKSIVLAGGLCSENIRNAIRIVRPAVVDVSSGVETEGYKDYGKIKDFIERVRG</sequence>
<keyword evidence="6 9" id="KW-0822">Tryptophan biosynthesis</keyword>
<dbReference type="Pfam" id="PF00697">
    <property type="entry name" value="PRAI"/>
    <property type="match status" value="1"/>
</dbReference>
<dbReference type="GO" id="GO:0016853">
    <property type="term" value="F:isomerase activity"/>
    <property type="evidence" value="ECO:0007669"/>
    <property type="project" value="UniProtKB-KW"/>
</dbReference>
<evidence type="ECO:0000256" key="7">
    <source>
        <dbReference type="ARBA" id="ARBA00023141"/>
    </source>
</evidence>
<evidence type="ECO:0000256" key="3">
    <source>
        <dbReference type="ARBA" id="ARBA00012572"/>
    </source>
</evidence>
<dbReference type="InterPro" id="IPR011060">
    <property type="entry name" value="RibuloseP-bd_barrel"/>
</dbReference>
<organism evidence="11 12">
    <name type="scientific">Tissierella carlieri</name>
    <dbReference type="NCBI Taxonomy" id="689904"/>
    <lineage>
        <taxon>Bacteria</taxon>
        <taxon>Bacillati</taxon>
        <taxon>Bacillota</taxon>
        <taxon>Tissierellia</taxon>
        <taxon>Tissierellales</taxon>
        <taxon>Tissierellaceae</taxon>
        <taxon>Tissierella</taxon>
    </lineage>
</organism>
<keyword evidence="5 9" id="KW-0028">Amino-acid biosynthesis</keyword>
<proteinExistence type="inferred from homology"/>
<dbReference type="RefSeq" id="WP_256311849.1">
    <property type="nucleotide sequence ID" value="NZ_JANGAC010000009.1"/>
</dbReference>
<gene>
    <name evidence="9" type="primary">trpF</name>
    <name evidence="11" type="ORF">NE686_12720</name>
</gene>
<keyword evidence="12" id="KW-1185">Reference proteome</keyword>
<comment type="similarity">
    <text evidence="9">Belongs to the TrpF family.</text>
</comment>
<evidence type="ECO:0000256" key="2">
    <source>
        <dbReference type="ARBA" id="ARBA00004664"/>
    </source>
</evidence>
<evidence type="ECO:0000256" key="6">
    <source>
        <dbReference type="ARBA" id="ARBA00022822"/>
    </source>
</evidence>
<evidence type="ECO:0000256" key="9">
    <source>
        <dbReference type="HAMAP-Rule" id="MF_00135"/>
    </source>
</evidence>
<evidence type="ECO:0000313" key="11">
    <source>
        <dbReference type="EMBL" id="MCQ4923956.1"/>
    </source>
</evidence>
<dbReference type="Proteomes" id="UP001524478">
    <property type="component" value="Unassembled WGS sequence"/>
</dbReference>
<dbReference type="EMBL" id="JANGAC010000009">
    <property type="protein sequence ID" value="MCQ4923956.1"/>
    <property type="molecule type" value="Genomic_DNA"/>
</dbReference>
<comment type="pathway">
    <text evidence="2 9">Amino-acid biosynthesis; L-tryptophan biosynthesis; L-tryptophan from chorismate: step 3/5.</text>
</comment>
<dbReference type="Gene3D" id="3.20.20.70">
    <property type="entry name" value="Aldolase class I"/>
    <property type="match status" value="1"/>
</dbReference>
<comment type="catalytic activity">
    <reaction evidence="1 9">
        <text>N-(5-phospho-beta-D-ribosyl)anthranilate = 1-(2-carboxyphenylamino)-1-deoxy-D-ribulose 5-phosphate</text>
        <dbReference type="Rhea" id="RHEA:21540"/>
        <dbReference type="ChEBI" id="CHEBI:18277"/>
        <dbReference type="ChEBI" id="CHEBI:58613"/>
        <dbReference type="EC" id="5.3.1.24"/>
    </reaction>
</comment>
<dbReference type="InterPro" id="IPR044643">
    <property type="entry name" value="TrpF_fam"/>
</dbReference>
<dbReference type="PANTHER" id="PTHR42894:SF1">
    <property type="entry name" value="N-(5'-PHOSPHORIBOSYL)ANTHRANILATE ISOMERASE"/>
    <property type="match status" value="1"/>
</dbReference>
<evidence type="ECO:0000256" key="1">
    <source>
        <dbReference type="ARBA" id="ARBA00001164"/>
    </source>
</evidence>
<accession>A0ABT1SBV8</accession>
<dbReference type="PANTHER" id="PTHR42894">
    <property type="entry name" value="N-(5'-PHOSPHORIBOSYL)ANTHRANILATE ISOMERASE"/>
    <property type="match status" value="1"/>
</dbReference>
<evidence type="ECO:0000313" key="12">
    <source>
        <dbReference type="Proteomes" id="UP001524478"/>
    </source>
</evidence>
<comment type="caution">
    <text evidence="11">The sequence shown here is derived from an EMBL/GenBank/DDBJ whole genome shotgun (WGS) entry which is preliminary data.</text>
</comment>